<feature type="region of interest" description="Disordered" evidence="1">
    <location>
        <begin position="1"/>
        <end position="68"/>
    </location>
</feature>
<accession>A0A2N5TKN5</accession>
<evidence type="ECO:0000256" key="1">
    <source>
        <dbReference type="SAM" id="MobiDB-lite"/>
    </source>
</evidence>
<dbReference type="Proteomes" id="UP000235388">
    <property type="component" value="Unassembled WGS sequence"/>
</dbReference>
<evidence type="ECO:0000313" key="3">
    <source>
        <dbReference type="Proteomes" id="UP000235388"/>
    </source>
</evidence>
<name>A0A2N5TKN5_9BASI</name>
<organism evidence="2 3">
    <name type="scientific">Puccinia coronata f. sp. avenae</name>
    <dbReference type="NCBI Taxonomy" id="200324"/>
    <lineage>
        <taxon>Eukaryota</taxon>
        <taxon>Fungi</taxon>
        <taxon>Dikarya</taxon>
        <taxon>Basidiomycota</taxon>
        <taxon>Pucciniomycotina</taxon>
        <taxon>Pucciniomycetes</taxon>
        <taxon>Pucciniales</taxon>
        <taxon>Pucciniaceae</taxon>
        <taxon>Puccinia</taxon>
    </lineage>
</organism>
<feature type="non-terminal residue" evidence="2">
    <location>
        <position position="1"/>
    </location>
</feature>
<protein>
    <submittedName>
        <fullName evidence="2">Uncharacterized protein</fullName>
    </submittedName>
</protein>
<gene>
    <name evidence="2" type="ORF">PCANC_28327</name>
</gene>
<comment type="caution">
    <text evidence="2">The sequence shown here is derived from an EMBL/GenBank/DDBJ whole genome shotgun (WGS) entry which is preliminary data.</text>
</comment>
<feature type="compositionally biased region" description="Polar residues" evidence="1">
    <location>
        <begin position="10"/>
        <end position="21"/>
    </location>
</feature>
<feature type="compositionally biased region" description="Basic and acidic residues" evidence="1">
    <location>
        <begin position="43"/>
        <end position="60"/>
    </location>
</feature>
<dbReference type="EMBL" id="PGCJ01000566">
    <property type="protein sequence ID" value="PLW26066.1"/>
    <property type="molecule type" value="Genomic_DNA"/>
</dbReference>
<sequence length="68" mass="7183">KGAQGLDNPKSGNPPASSMGMNNGAPPPFPPEVDNANNTPKDSAPRDSGKPEVPRIKDWPKFNGEGDW</sequence>
<keyword evidence="3" id="KW-1185">Reference proteome</keyword>
<reference evidence="2 3" key="1">
    <citation type="submission" date="2017-11" db="EMBL/GenBank/DDBJ databases">
        <title>De novo assembly and phasing of dikaryotic genomes from two isolates of Puccinia coronata f. sp. avenae, the causal agent of oat crown rust.</title>
        <authorList>
            <person name="Miller M.E."/>
            <person name="Zhang Y."/>
            <person name="Omidvar V."/>
            <person name="Sperschneider J."/>
            <person name="Schwessinger B."/>
            <person name="Raley C."/>
            <person name="Palmer J.M."/>
            <person name="Garnica D."/>
            <person name="Upadhyaya N."/>
            <person name="Rathjen J."/>
            <person name="Taylor J.M."/>
            <person name="Park R.F."/>
            <person name="Dodds P.N."/>
            <person name="Hirsch C.D."/>
            <person name="Kianian S.F."/>
            <person name="Figueroa M."/>
        </authorList>
    </citation>
    <scope>NUCLEOTIDE SEQUENCE [LARGE SCALE GENOMIC DNA]</scope>
    <source>
        <strain evidence="2">12NC29</strain>
    </source>
</reference>
<evidence type="ECO:0000313" key="2">
    <source>
        <dbReference type="EMBL" id="PLW26066.1"/>
    </source>
</evidence>
<proteinExistence type="predicted"/>
<dbReference type="AlphaFoldDB" id="A0A2N5TKN5"/>